<feature type="transmembrane region" description="Helical" evidence="5">
    <location>
        <begin position="189"/>
        <end position="209"/>
    </location>
</feature>
<keyword evidence="3 5" id="KW-1133">Transmembrane helix</keyword>
<feature type="transmembrane region" description="Helical" evidence="5">
    <location>
        <begin position="115"/>
        <end position="140"/>
    </location>
</feature>
<name>A0A5D3AN83_9TREE</name>
<feature type="transmembrane region" description="Helical" evidence="5">
    <location>
        <begin position="146"/>
        <end position="169"/>
    </location>
</feature>
<keyword evidence="2 5" id="KW-0812">Transmembrane</keyword>
<evidence type="ECO:0000313" key="8">
    <source>
        <dbReference type="Proteomes" id="UP000322245"/>
    </source>
</evidence>
<feature type="transmembrane region" description="Helical" evidence="5">
    <location>
        <begin position="72"/>
        <end position="94"/>
    </location>
</feature>
<evidence type="ECO:0000256" key="3">
    <source>
        <dbReference type="ARBA" id="ARBA00022989"/>
    </source>
</evidence>
<dbReference type="Proteomes" id="UP000322245">
    <property type="component" value="Unassembled WGS sequence"/>
</dbReference>
<dbReference type="AlphaFoldDB" id="A0A5D3AN83"/>
<proteinExistence type="predicted"/>
<dbReference type="Pfam" id="PF10277">
    <property type="entry name" value="Frag1"/>
    <property type="match status" value="1"/>
</dbReference>
<dbReference type="GO" id="GO:0005886">
    <property type="term" value="C:plasma membrane"/>
    <property type="evidence" value="ECO:0007669"/>
    <property type="project" value="TreeGrafter"/>
</dbReference>
<protein>
    <recommendedName>
        <fullName evidence="6">CWH43-like N-terminal domain-containing protein</fullName>
    </recommendedName>
</protein>
<evidence type="ECO:0000259" key="6">
    <source>
        <dbReference type="Pfam" id="PF10277"/>
    </source>
</evidence>
<dbReference type="InterPro" id="IPR019402">
    <property type="entry name" value="CWH43_N"/>
</dbReference>
<dbReference type="PANTHER" id="PTHR21324">
    <property type="entry name" value="FASTING-INDUCIBLE INTEGRAL MEMBRANE PROTEIN TM6P1-RELATED"/>
    <property type="match status" value="1"/>
</dbReference>
<dbReference type="PANTHER" id="PTHR21324:SF2">
    <property type="entry name" value="EG:22E5.9 PROTEIN"/>
    <property type="match status" value="1"/>
</dbReference>
<evidence type="ECO:0000256" key="2">
    <source>
        <dbReference type="ARBA" id="ARBA00022692"/>
    </source>
</evidence>
<evidence type="ECO:0000256" key="4">
    <source>
        <dbReference type="ARBA" id="ARBA00023136"/>
    </source>
</evidence>
<feature type="transmembrane region" description="Helical" evidence="5">
    <location>
        <begin position="236"/>
        <end position="256"/>
    </location>
</feature>
<comment type="caution">
    <text evidence="7">The sequence shown here is derived from an EMBL/GenBank/DDBJ whole genome shotgun (WGS) entry which is preliminary data.</text>
</comment>
<reference evidence="7 8" key="1">
    <citation type="submission" date="2017-05" db="EMBL/GenBank/DDBJ databases">
        <title>The Genome Sequence of Tsuchiyaea wingfieldii DSM 27421.</title>
        <authorList>
            <person name="Cuomo C."/>
            <person name="Passer A."/>
            <person name="Billmyre B."/>
            <person name="Heitman J."/>
        </authorList>
    </citation>
    <scope>NUCLEOTIDE SEQUENCE [LARGE SCALE GENOMIC DNA]</scope>
    <source>
        <strain evidence="7 8">DSM 27421</strain>
    </source>
</reference>
<feature type="transmembrane region" description="Helical" evidence="5">
    <location>
        <begin position="21"/>
        <end position="52"/>
    </location>
</feature>
<evidence type="ECO:0000256" key="1">
    <source>
        <dbReference type="ARBA" id="ARBA00004127"/>
    </source>
</evidence>
<dbReference type="EMBL" id="NIDF01000112">
    <property type="protein sequence ID" value="TYJ52885.1"/>
    <property type="molecule type" value="Genomic_DNA"/>
</dbReference>
<comment type="subcellular location">
    <subcellularLocation>
        <location evidence="1">Endomembrane system</location>
        <topology evidence="1">Multi-pass membrane protein</topology>
    </subcellularLocation>
</comment>
<sequence length="430" mass="46682">MRGADGKRLPWWLNTRTLTSHIFFGPYVILPLLAAGTWLGGILALLILWVVAGKPRYKSDEASVVFISDVGATHQTLFICICACVAAFYISSLVAMRWLRHISRLPADMRRREIFFNWAAIFWCVVGSIGLILLSAFNAFSHGTVHWIMTVVFVVGVAISAACHCIEVLCLHHEHPDRKSLRRNSIIKAVIVVFAIALAISFGACYGVCRGNSGAYKSHSADTCNTITSAAASLEWAVAFVLSFYFLTLVADLWPAGKSSPRYMRQVAKWQERHGEGHDFTGRRAFKMHPERWQDREKVMQEEMLARNNPRKHSPPRYPEAAHPAAGYGAGIAATSSDNMVMGQVNQAPAAYSNVPPGAAPAAGGYNPGAASGAYGSAQGPYAAAAGYSSNGYPTHAYMPQDNQSMSTVEGDLPRASMAGSEVPMVRQAA</sequence>
<feature type="domain" description="CWH43-like N-terminal" evidence="6">
    <location>
        <begin position="27"/>
        <end position="255"/>
    </location>
</feature>
<gene>
    <name evidence="7" type="ORF">B9479_006520</name>
</gene>
<dbReference type="InterPro" id="IPR050911">
    <property type="entry name" value="DRAM/TMEM150_Autophagy_Mod"/>
</dbReference>
<evidence type="ECO:0000256" key="5">
    <source>
        <dbReference type="SAM" id="Phobius"/>
    </source>
</evidence>
<evidence type="ECO:0000313" key="7">
    <source>
        <dbReference type="EMBL" id="TYJ52885.1"/>
    </source>
</evidence>
<organism evidence="7 8">
    <name type="scientific">Cryptococcus floricola</name>
    <dbReference type="NCBI Taxonomy" id="2591691"/>
    <lineage>
        <taxon>Eukaryota</taxon>
        <taxon>Fungi</taxon>
        <taxon>Dikarya</taxon>
        <taxon>Basidiomycota</taxon>
        <taxon>Agaricomycotina</taxon>
        <taxon>Tremellomycetes</taxon>
        <taxon>Tremellales</taxon>
        <taxon>Cryptococcaceae</taxon>
        <taxon>Cryptococcus</taxon>
    </lineage>
</organism>
<keyword evidence="8" id="KW-1185">Reference proteome</keyword>
<dbReference type="GO" id="GO:0012505">
    <property type="term" value="C:endomembrane system"/>
    <property type="evidence" value="ECO:0007669"/>
    <property type="project" value="UniProtKB-SubCell"/>
</dbReference>
<accession>A0A5D3AN83</accession>
<keyword evidence="4 5" id="KW-0472">Membrane</keyword>